<comment type="caution">
    <text evidence="1">The sequence shown here is derived from an EMBL/GenBank/DDBJ whole genome shotgun (WGS) entry which is preliminary data.</text>
</comment>
<dbReference type="EMBL" id="MU267940">
    <property type="protein sequence ID" value="KAH7907082.1"/>
    <property type="molecule type" value="Genomic_DNA"/>
</dbReference>
<accession>A0ACB8A2Z8</accession>
<protein>
    <submittedName>
        <fullName evidence="1">Uncharacterized protein</fullName>
    </submittedName>
</protein>
<keyword evidence="2" id="KW-1185">Reference proteome</keyword>
<sequence>MTSTRASTGISVSLPPGLAREEPQARSTALTDKSWRGYPQNLFANWTHDQVKRSKMLTSCSSPGDSSIYMIDVMEDASFVGHPVISVTTEGADEFWDFVEGVRPPDIRVRALFVENMTQPVLKMLGTRFNVEPSFFSSSVNWIPSRYQEEL</sequence>
<evidence type="ECO:0000313" key="1">
    <source>
        <dbReference type="EMBL" id="KAH7907082.1"/>
    </source>
</evidence>
<evidence type="ECO:0000313" key="2">
    <source>
        <dbReference type="Proteomes" id="UP000790377"/>
    </source>
</evidence>
<feature type="non-terminal residue" evidence="1">
    <location>
        <position position="151"/>
    </location>
</feature>
<reference evidence="1" key="1">
    <citation type="journal article" date="2021" name="New Phytol.">
        <title>Evolutionary innovations through gain and loss of genes in the ectomycorrhizal Boletales.</title>
        <authorList>
            <person name="Wu G."/>
            <person name="Miyauchi S."/>
            <person name="Morin E."/>
            <person name="Kuo A."/>
            <person name="Drula E."/>
            <person name="Varga T."/>
            <person name="Kohler A."/>
            <person name="Feng B."/>
            <person name="Cao Y."/>
            <person name="Lipzen A."/>
            <person name="Daum C."/>
            <person name="Hundley H."/>
            <person name="Pangilinan J."/>
            <person name="Johnson J."/>
            <person name="Barry K."/>
            <person name="LaButti K."/>
            <person name="Ng V."/>
            <person name="Ahrendt S."/>
            <person name="Min B."/>
            <person name="Choi I.G."/>
            <person name="Park H."/>
            <person name="Plett J.M."/>
            <person name="Magnuson J."/>
            <person name="Spatafora J.W."/>
            <person name="Nagy L.G."/>
            <person name="Henrissat B."/>
            <person name="Grigoriev I.V."/>
            <person name="Yang Z.L."/>
            <person name="Xu J."/>
            <person name="Martin F.M."/>
        </authorList>
    </citation>
    <scope>NUCLEOTIDE SEQUENCE</scope>
    <source>
        <strain evidence="1">ATCC 28755</strain>
    </source>
</reference>
<dbReference type="Proteomes" id="UP000790377">
    <property type="component" value="Unassembled WGS sequence"/>
</dbReference>
<name>A0ACB8A2Z8_9AGAM</name>
<proteinExistence type="predicted"/>
<gene>
    <name evidence="1" type="ORF">BJ138DRAFT_541617</name>
</gene>
<organism evidence="1 2">
    <name type="scientific">Hygrophoropsis aurantiaca</name>
    <dbReference type="NCBI Taxonomy" id="72124"/>
    <lineage>
        <taxon>Eukaryota</taxon>
        <taxon>Fungi</taxon>
        <taxon>Dikarya</taxon>
        <taxon>Basidiomycota</taxon>
        <taxon>Agaricomycotina</taxon>
        <taxon>Agaricomycetes</taxon>
        <taxon>Agaricomycetidae</taxon>
        <taxon>Boletales</taxon>
        <taxon>Coniophorineae</taxon>
        <taxon>Hygrophoropsidaceae</taxon>
        <taxon>Hygrophoropsis</taxon>
    </lineage>
</organism>